<dbReference type="GO" id="GO:0047482">
    <property type="term" value="F:UDP-N-acetylmuramoyl-L-alanyl-D-glutamate-L-lysine ligase activity"/>
    <property type="evidence" value="ECO:0007669"/>
    <property type="project" value="UniProtKB-EC"/>
</dbReference>
<dbReference type="Proteomes" id="UP000070457">
    <property type="component" value="Unassembled WGS sequence"/>
</dbReference>
<keyword evidence="2" id="KW-0436">Ligase</keyword>
<accession>A0A136M0L5</accession>
<dbReference type="Pfam" id="PF08245">
    <property type="entry name" value="Mur_ligase_M"/>
    <property type="match status" value="1"/>
</dbReference>
<dbReference type="InterPro" id="IPR013221">
    <property type="entry name" value="Mur_ligase_cen"/>
</dbReference>
<evidence type="ECO:0000313" key="2">
    <source>
        <dbReference type="EMBL" id="KXK27416.1"/>
    </source>
</evidence>
<dbReference type="SUPFAM" id="SSF53623">
    <property type="entry name" value="MurD-like peptide ligases, catalytic domain"/>
    <property type="match status" value="1"/>
</dbReference>
<dbReference type="AlphaFoldDB" id="A0A136M0L5"/>
<dbReference type="GO" id="GO:0005524">
    <property type="term" value="F:ATP binding"/>
    <property type="evidence" value="ECO:0007669"/>
    <property type="project" value="InterPro"/>
</dbReference>
<dbReference type="EMBL" id="JYNZ01000002">
    <property type="protein sequence ID" value="KXK27416.1"/>
    <property type="molecule type" value="Genomic_DNA"/>
</dbReference>
<gene>
    <name evidence="2" type="primary">murE_1</name>
    <name evidence="2" type="ORF">TR69_WS6001000292</name>
</gene>
<dbReference type="EC" id="6.3.2.7" evidence="2"/>
<dbReference type="PANTHER" id="PTHR23135">
    <property type="entry name" value="MUR LIGASE FAMILY MEMBER"/>
    <property type="match status" value="1"/>
</dbReference>
<reference evidence="2 3" key="1">
    <citation type="submission" date="2015-02" db="EMBL/GenBank/DDBJ databases">
        <title>Improved understanding of the partial-nitritation anammox process through 23 genomes representing the majority of the microbial community.</title>
        <authorList>
            <person name="Speth D.R."/>
            <person name="In T Zandt M."/>
            <person name="Guerrero Cruz S."/>
            <person name="Jetten M.S."/>
            <person name="Dutilh B.E."/>
        </authorList>
    </citation>
    <scope>NUCLEOTIDE SEQUENCE [LARGE SCALE GENOMIC DNA]</scope>
    <source>
        <strain evidence="2">OLB20</strain>
    </source>
</reference>
<comment type="caution">
    <text evidence="2">The sequence shown here is derived from an EMBL/GenBank/DDBJ whole genome shotgun (WGS) entry which is preliminary data.</text>
</comment>
<evidence type="ECO:0000259" key="1">
    <source>
        <dbReference type="Pfam" id="PF08245"/>
    </source>
</evidence>
<dbReference type="InterPro" id="IPR036565">
    <property type="entry name" value="Mur-like_cat_sf"/>
</dbReference>
<dbReference type="STRING" id="1617426.TR69_WS6001000292"/>
<organism evidence="2 3">
    <name type="scientific">candidate division WS6 bacterium OLB20</name>
    <dbReference type="NCBI Taxonomy" id="1617426"/>
    <lineage>
        <taxon>Bacteria</taxon>
        <taxon>Candidatus Dojkabacteria</taxon>
    </lineage>
</organism>
<sequence length="71" mass="7952">MTQSHPLQRIKNAYHLLQSVWANIRNGWPSRQLTVIAVTGTDGKTTTTSMIYHILKESGLPVGYISTIEAR</sequence>
<dbReference type="PANTHER" id="PTHR23135:SF4">
    <property type="entry name" value="UDP-N-ACETYLMURAMOYL-L-ALANYL-D-GLUTAMATE--2,6-DIAMINOPIMELATE LIGASE MURE HOMOLOG, CHLOROPLASTIC"/>
    <property type="match status" value="1"/>
</dbReference>
<protein>
    <submittedName>
        <fullName evidence="2">UDP-N-acetylmuramoyl-L-alanyl-D-glutamate--2, 6-diaminopimelate ligase</fullName>
        <ecNumber evidence="2">6.3.2.7</ecNumber>
    </submittedName>
</protein>
<name>A0A136M0L5_9BACT</name>
<dbReference type="Gene3D" id="3.40.1190.10">
    <property type="entry name" value="Mur-like, catalytic domain"/>
    <property type="match status" value="1"/>
</dbReference>
<proteinExistence type="predicted"/>
<evidence type="ECO:0000313" key="3">
    <source>
        <dbReference type="Proteomes" id="UP000070457"/>
    </source>
</evidence>
<feature type="domain" description="Mur ligase central" evidence="1">
    <location>
        <begin position="38"/>
        <end position="69"/>
    </location>
</feature>